<feature type="transmembrane region" description="Helical" evidence="7">
    <location>
        <begin position="362"/>
        <end position="395"/>
    </location>
</feature>
<keyword evidence="4 7" id="KW-0812">Transmembrane</keyword>
<feature type="transmembrane region" description="Helical" evidence="7">
    <location>
        <begin position="199"/>
        <end position="221"/>
    </location>
</feature>
<dbReference type="GO" id="GO:0015109">
    <property type="term" value="F:chromate transmembrane transporter activity"/>
    <property type="evidence" value="ECO:0007669"/>
    <property type="project" value="InterPro"/>
</dbReference>
<dbReference type="PANTHER" id="PTHR33567:SF3">
    <property type="entry name" value="CHROMATE ION TRANSPORTER (EUROFUNG)"/>
    <property type="match status" value="1"/>
</dbReference>
<feature type="transmembrane region" description="Helical" evidence="7">
    <location>
        <begin position="325"/>
        <end position="347"/>
    </location>
</feature>
<comment type="subcellular location">
    <subcellularLocation>
        <location evidence="1">Cell membrane</location>
        <topology evidence="1">Multi-pass membrane protein</topology>
    </subcellularLocation>
</comment>
<protein>
    <submittedName>
        <fullName evidence="8">Chromate transporter</fullName>
    </submittedName>
</protein>
<feature type="transmembrane region" description="Helical" evidence="7">
    <location>
        <begin position="148"/>
        <end position="179"/>
    </location>
</feature>
<accession>A0A1G7UM90</accession>
<dbReference type="OrthoDB" id="8969999at2"/>
<evidence type="ECO:0000256" key="5">
    <source>
        <dbReference type="ARBA" id="ARBA00022989"/>
    </source>
</evidence>
<reference evidence="8 9" key="1">
    <citation type="submission" date="2016-10" db="EMBL/GenBank/DDBJ databases">
        <authorList>
            <person name="de Groot N.N."/>
        </authorList>
    </citation>
    <scope>NUCLEOTIDE SEQUENCE [LARGE SCALE GENOMIC DNA]</scope>
    <source>
        <strain evidence="8 9">DSM 25584</strain>
    </source>
</reference>
<sequence>MPRAEPDGHWREVFLAFLRLGCIAFGGPVAHLGYFREAFVDRRRWLDERAYGELVALAQFLPGPASSQVGMALGLTRAGLPGALAAWLGFTLPSALIMVGVAAGFVAAQDMLGSGWLHGLKIAAVAVVARALWGMASRLCPDASRASFAVAAAVVVTALPGAVGQLGAIALAAVGGALLLRRHAAAPEASELPVPLGRATGAAMLAVFAVLLAALPALAAVADGTWLTIADAAYRAGALVFGGGHVVLPLLQAEVVPTGLLDRASFLAGYGAAQALPGPLFTFGGYLGTAIGGAAGALAGLIGIFLPGFLLMLGALPFWATLRRYTTAAAALTGVNAGVVGLLAAALHDPVWTSTIHRPADFAVALTAFLLLTAWRVPPAVVVGLCALAGGGLAAL</sequence>
<keyword evidence="9" id="KW-1185">Reference proteome</keyword>
<feature type="transmembrane region" description="Helical" evidence="7">
    <location>
        <begin position="13"/>
        <end position="35"/>
    </location>
</feature>
<dbReference type="EMBL" id="FNCE01000015">
    <property type="protein sequence ID" value="SDG48725.1"/>
    <property type="molecule type" value="Genomic_DNA"/>
</dbReference>
<feature type="transmembrane region" description="Helical" evidence="7">
    <location>
        <begin position="115"/>
        <end position="136"/>
    </location>
</feature>
<dbReference type="AlphaFoldDB" id="A0A1G7UM90"/>
<evidence type="ECO:0000256" key="2">
    <source>
        <dbReference type="ARBA" id="ARBA00005262"/>
    </source>
</evidence>
<organism evidence="8 9">
    <name type="scientific">Limimonas halophila</name>
    <dbReference type="NCBI Taxonomy" id="1082479"/>
    <lineage>
        <taxon>Bacteria</taxon>
        <taxon>Pseudomonadati</taxon>
        <taxon>Pseudomonadota</taxon>
        <taxon>Alphaproteobacteria</taxon>
        <taxon>Rhodospirillales</taxon>
        <taxon>Rhodovibrionaceae</taxon>
        <taxon>Limimonas</taxon>
    </lineage>
</organism>
<keyword evidence="6 7" id="KW-0472">Membrane</keyword>
<comment type="similarity">
    <text evidence="2">Belongs to the chromate ion transporter (CHR) (TC 2.A.51) family.</text>
</comment>
<keyword evidence="3" id="KW-1003">Cell membrane</keyword>
<dbReference type="STRING" id="1082479.SAMN05216241_11536"/>
<evidence type="ECO:0000313" key="9">
    <source>
        <dbReference type="Proteomes" id="UP000199415"/>
    </source>
</evidence>
<keyword evidence="5 7" id="KW-1133">Transmembrane helix</keyword>
<evidence type="ECO:0000256" key="6">
    <source>
        <dbReference type="ARBA" id="ARBA00023136"/>
    </source>
</evidence>
<evidence type="ECO:0000256" key="4">
    <source>
        <dbReference type="ARBA" id="ARBA00022692"/>
    </source>
</evidence>
<dbReference type="PIRSF" id="PIRSF004810">
    <property type="entry name" value="ChrA"/>
    <property type="match status" value="1"/>
</dbReference>
<feature type="transmembrane region" description="Helical" evidence="7">
    <location>
        <begin position="286"/>
        <end position="313"/>
    </location>
</feature>
<dbReference type="InterPro" id="IPR014047">
    <property type="entry name" value="Chr_Tranpt_l_chain"/>
</dbReference>
<gene>
    <name evidence="8" type="ORF">SAMN05216241_11536</name>
</gene>
<name>A0A1G7UM90_9PROT</name>
<evidence type="ECO:0000256" key="1">
    <source>
        <dbReference type="ARBA" id="ARBA00004651"/>
    </source>
</evidence>
<dbReference type="RefSeq" id="WP_090021998.1">
    <property type="nucleotide sequence ID" value="NZ_FNCE01000015.1"/>
</dbReference>
<feature type="transmembrane region" description="Helical" evidence="7">
    <location>
        <begin position="233"/>
        <end position="251"/>
    </location>
</feature>
<evidence type="ECO:0000256" key="7">
    <source>
        <dbReference type="SAM" id="Phobius"/>
    </source>
</evidence>
<dbReference type="Pfam" id="PF02417">
    <property type="entry name" value="Chromate_transp"/>
    <property type="match status" value="2"/>
</dbReference>
<evidence type="ECO:0000313" key="8">
    <source>
        <dbReference type="EMBL" id="SDG48725.1"/>
    </source>
</evidence>
<dbReference type="Proteomes" id="UP000199415">
    <property type="component" value="Unassembled WGS sequence"/>
</dbReference>
<feature type="transmembrane region" description="Helical" evidence="7">
    <location>
        <begin position="84"/>
        <end position="109"/>
    </location>
</feature>
<dbReference type="PANTHER" id="PTHR33567">
    <property type="entry name" value="CHROMATE ION TRANSPORTER (EUROFUNG)"/>
    <property type="match status" value="1"/>
</dbReference>
<dbReference type="GO" id="GO:0005886">
    <property type="term" value="C:plasma membrane"/>
    <property type="evidence" value="ECO:0007669"/>
    <property type="project" value="UniProtKB-SubCell"/>
</dbReference>
<dbReference type="NCBIfam" id="TIGR00937">
    <property type="entry name" value="2A51"/>
    <property type="match status" value="1"/>
</dbReference>
<proteinExistence type="inferred from homology"/>
<evidence type="ECO:0000256" key="3">
    <source>
        <dbReference type="ARBA" id="ARBA00022475"/>
    </source>
</evidence>
<dbReference type="InterPro" id="IPR003370">
    <property type="entry name" value="Chromate_transpt"/>
</dbReference>